<reference evidence="1" key="1">
    <citation type="submission" date="2020-04" db="EMBL/GenBank/DDBJ databases">
        <authorList>
            <person name="Chiriac C."/>
            <person name="Salcher M."/>
            <person name="Ghai R."/>
            <person name="Kavagutti S V."/>
        </authorList>
    </citation>
    <scope>NUCLEOTIDE SEQUENCE</scope>
</reference>
<dbReference type="EMBL" id="LR796147">
    <property type="protein sequence ID" value="CAB4121470.1"/>
    <property type="molecule type" value="Genomic_DNA"/>
</dbReference>
<evidence type="ECO:0000313" key="1">
    <source>
        <dbReference type="EMBL" id="CAB4121470.1"/>
    </source>
</evidence>
<sequence length="88" mass="10608">MTIRPMTVKEKAENYSRGFFFSTTPLEWSFEELLDYLRKSSEDTTYEMACELNHEDDLAAWEVFEEYNPHWLADQVKVMAQQLEDRFK</sequence>
<name>A0A6J5KMQ0_9CAUD</name>
<proteinExistence type="predicted"/>
<protein>
    <submittedName>
        <fullName evidence="1">Uncharacterized protein</fullName>
    </submittedName>
</protein>
<organism evidence="1">
    <name type="scientific">uncultured Caudovirales phage</name>
    <dbReference type="NCBI Taxonomy" id="2100421"/>
    <lineage>
        <taxon>Viruses</taxon>
        <taxon>Duplodnaviria</taxon>
        <taxon>Heunggongvirae</taxon>
        <taxon>Uroviricota</taxon>
        <taxon>Caudoviricetes</taxon>
        <taxon>Peduoviridae</taxon>
        <taxon>Maltschvirus</taxon>
        <taxon>Maltschvirus maltsch</taxon>
    </lineage>
</organism>
<accession>A0A6J5KMQ0</accession>
<gene>
    <name evidence="1" type="ORF">UFOVP11_53</name>
</gene>